<name>A0ABT1U996_9GAMM</name>
<dbReference type="Proteomes" id="UP001524586">
    <property type="component" value="Unassembled WGS sequence"/>
</dbReference>
<reference evidence="1 2" key="1">
    <citation type="submission" date="2022-07" db="EMBL/GenBank/DDBJ databases">
        <title>Methylomonas rivi sp. nov., Methylomonas rosea sp. nov., Methylomonas aureus sp. nov. and Methylomonas subterranea sp. nov., four novel methanotrophs isolated from a freshwater creek and the deep terrestrial subsurface.</title>
        <authorList>
            <person name="Abin C."/>
            <person name="Sankaranarayanan K."/>
            <person name="Garner C."/>
            <person name="Sindelar R."/>
            <person name="Kotary K."/>
            <person name="Garner R."/>
            <person name="Barclay S."/>
            <person name="Lawson P."/>
            <person name="Krumholz L."/>
        </authorList>
    </citation>
    <scope>NUCLEOTIDE SEQUENCE [LARGE SCALE GENOMIC DNA]</scope>
    <source>
        <strain evidence="1 2">WSC-6</strain>
    </source>
</reference>
<evidence type="ECO:0000313" key="1">
    <source>
        <dbReference type="EMBL" id="MCQ8130434.1"/>
    </source>
</evidence>
<proteinExistence type="predicted"/>
<comment type="caution">
    <text evidence="1">The sequence shown here is derived from an EMBL/GenBank/DDBJ whole genome shotgun (WGS) entry which is preliminary data.</text>
</comment>
<organism evidence="1 2">
    <name type="scientific">Methylomonas rivi</name>
    <dbReference type="NCBI Taxonomy" id="2952226"/>
    <lineage>
        <taxon>Bacteria</taxon>
        <taxon>Pseudomonadati</taxon>
        <taxon>Pseudomonadota</taxon>
        <taxon>Gammaproteobacteria</taxon>
        <taxon>Methylococcales</taxon>
        <taxon>Methylococcaceae</taxon>
        <taxon>Methylomonas</taxon>
    </lineage>
</organism>
<sequence>MPDTQEIYRQASQLPPLERLHLAERLLADLDIPNPEIDTIWHNEAAQRWRAYKDGQLKTVSYETVMRKYK</sequence>
<dbReference type="Pfam" id="PF09720">
    <property type="entry name" value="Unstab_antitox"/>
    <property type="match status" value="1"/>
</dbReference>
<keyword evidence="2" id="KW-1185">Reference proteome</keyword>
<dbReference type="EMBL" id="JANIBK010000162">
    <property type="protein sequence ID" value="MCQ8130434.1"/>
    <property type="molecule type" value="Genomic_DNA"/>
</dbReference>
<dbReference type="RefSeq" id="WP_256616857.1">
    <property type="nucleotide sequence ID" value="NZ_JANIBK010000162.1"/>
</dbReference>
<evidence type="ECO:0000313" key="2">
    <source>
        <dbReference type="Proteomes" id="UP001524586"/>
    </source>
</evidence>
<dbReference type="InterPro" id="IPR013406">
    <property type="entry name" value="CHP02574_addiction_mod"/>
</dbReference>
<gene>
    <name evidence="1" type="ORF">NP596_18390</name>
</gene>
<accession>A0ABT1U996</accession>
<protein>
    <submittedName>
        <fullName evidence="1">Addiction module protein</fullName>
    </submittedName>
</protein>